<evidence type="ECO:0000256" key="3">
    <source>
        <dbReference type="ARBA" id="ARBA00022989"/>
    </source>
</evidence>
<protein>
    <recommendedName>
        <fullName evidence="10">G-protein coupled receptors family 1 profile domain-containing protein</fullName>
    </recommendedName>
</protein>
<proteinExistence type="inferred from homology"/>
<evidence type="ECO:0000256" key="9">
    <source>
        <dbReference type="SAM" id="Phobius"/>
    </source>
</evidence>
<dbReference type="GO" id="GO:0016020">
    <property type="term" value="C:membrane"/>
    <property type="evidence" value="ECO:0007669"/>
    <property type="project" value="UniProtKB-SubCell"/>
</dbReference>
<dbReference type="PROSITE" id="PS50262">
    <property type="entry name" value="G_PROTEIN_RECEP_F1_2"/>
    <property type="match status" value="1"/>
</dbReference>
<accession>A0ABD3Y3B9</accession>
<dbReference type="InterPro" id="IPR000276">
    <property type="entry name" value="GPCR_Rhodpsn"/>
</dbReference>
<dbReference type="PANTHER" id="PTHR24238:SF47">
    <property type="entry name" value="ECDYSTEROIDS_DOPAMINE RECEPTOR-RELATED"/>
    <property type="match status" value="1"/>
</dbReference>
<keyword evidence="6 8" id="KW-0675">Receptor</keyword>
<dbReference type="AlphaFoldDB" id="A0ABD3Y3B9"/>
<dbReference type="GO" id="GO:0004930">
    <property type="term" value="F:G protein-coupled receptor activity"/>
    <property type="evidence" value="ECO:0007669"/>
    <property type="project" value="UniProtKB-KW"/>
</dbReference>
<evidence type="ECO:0000256" key="4">
    <source>
        <dbReference type="ARBA" id="ARBA00023040"/>
    </source>
</evidence>
<sequence>MEDLNISTEFYGTVMENKNKEELELLTPAFVMVTLFMIVGLPGNLFVIIVYYRKMRRTTSRYFIIVLAALDFINCVFTMPAEMALLSNFYTFDVPWLCKLIRFIPYSTNNSSGMILLGIAVDRFRKICQATRKSFSLKHVKIFCICSITFATLSSTPSIVLYGTNTKILPVYLKELNITIYGKTCLVEDQYWKTSYIAAFNAYLFCCMAIIFVVISIVYVIIGKEMLIRKDFRSIRKRAYLPDCRSPNSYHSEKGLYSTSYNSEARLDEASSVSQLSLRRSLFINRETSTRNIVKSRTPDTKGEDNLMMSTMEENSCSDQRSSGTCLDDDPCSVLNTTAMISSPSESAICDNSQSQSKTLDLLEKSSSLVTINKNSQQSSQNKSLKTLIMRNNVKSTHVESQKPKSEGIENRISIRKTTCLLFVVTLSYVISFLPFLVIVTIRSVKPDIYYKMTFVESSIYNLFLRSYFLNNAINPILYGFLNKQFRKKSIQLFRDVFYCF</sequence>
<organism evidence="11 12">
    <name type="scientific">Sinanodonta woodiana</name>
    <name type="common">Chinese pond mussel</name>
    <name type="synonym">Anodonta woodiana</name>
    <dbReference type="NCBI Taxonomy" id="1069815"/>
    <lineage>
        <taxon>Eukaryota</taxon>
        <taxon>Metazoa</taxon>
        <taxon>Spiralia</taxon>
        <taxon>Lophotrochozoa</taxon>
        <taxon>Mollusca</taxon>
        <taxon>Bivalvia</taxon>
        <taxon>Autobranchia</taxon>
        <taxon>Heteroconchia</taxon>
        <taxon>Palaeoheterodonta</taxon>
        <taxon>Unionida</taxon>
        <taxon>Unionoidea</taxon>
        <taxon>Unionidae</taxon>
        <taxon>Unioninae</taxon>
        <taxon>Sinanodonta</taxon>
    </lineage>
</organism>
<evidence type="ECO:0000256" key="5">
    <source>
        <dbReference type="ARBA" id="ARBA00023136"/>
    </source>
</evidence>
<name>A0ABD3Y3B9_SINWO</name>
<dbReference type="SUPFAM" id="SSF81321">
    <property type="entry name" value="Family A G protein-coupled receptor-like"/>
    <property type="match status" value="1"/>
</dbReference>
<evidence type="ECO:0000256" key="7">
    <source>
        <dbReference type="ARBA" id="ARBA00023224"/>
    </source>
</evidence>
<keyword evidence="4 8" id="KW-0297">G-protein coupled receptor</keyword>
<comment type="similarity">
    <text evidence="8">Belongs to the G-protein coupled receptor 1 family.</text>
</comment>
<dbReference type="InterPro" id="IPR017452">
    <property type="entry name" value="GPCR_Rhodpsn_7TM"/>
</dbReference>
<feature type="transmembrane region" description="Helical" evidence="9">
    <location>
        <begin position="463"/>
        <end position="482"/>
    </location>
</feature>
<dbReference type="Gene3D" id="1.20.1070.10">
    <property type="entry name" value="Rhodopsin 7-helix transmembrane proteins"/>
    <property type="match status" value="2"/>
</dbReference>
<comment type="subcellular location">
    <subcellularLocation>
        <location evidence="1">Membrane</location>
        <topology evidence="1">Multi-pass membrane protein</topology>
    </subcellularLocation>
</comment>
<feature type="transmembrane region" description="Helical" evidence="9">
    <location>
        <begin position="100"/>
        <end position="121"/>
    </location>
</feature>
<feature type="transmembrane region" description="Helical" evidence="9">
    <location>
        <begin position="142"/>
        <end position="163"/>
    </location>
</feature>
<feature type="transmembrane region" description="Helical" evidence="9">
    <location>
        <begin position="62"/>
        <end position="80"/>
    </location>
</feature>
<reference evidence="11 12" key="1">
    <citation type="submission" date="2024-11" db="EMBL/GenBank/DDBJ databases">
        <title>Chromosome-level genome assembly of the freshwater bivalve Anodonta woodiana.</title>
        <authorList>
            <person name="Chen X."/>
        </authorList>
    </citation>
    <scope>NUCLEOTIDE SEQUENCE [LARGE SCALE GENOMIC DNA]</scope>
    <source>
        <strain evidence="11">MN2024</strain>
        <tissue evidence="11">Gills</tissue>
    </source>
</reference>
<evidence type="ECO:0000256" key="8">
    <source>
        <dbReference type="RuleBase" id="RU000688"/>
    </source>
</evidence>
<comment type="caution">
    <text evidence="11">The sequence shown here is derived from an EMBL/GenBank/DDBJ whole genome shotgun (WGS) entry which is preliminary data.</text>
</comment>
<keyword evidence="12" id="KW-1185">Reference proteome</keyword>
<feature type="transmembrane region" description="Helical" evidence="9">
    <location>
        <begin position="196"/>
        <end position="222"/>
    </location>
</feature>
<evidence type="ECO:0000259" key="10">
    <source>
        <dbReference type="PROSITE" id="PS50262"/>
    </source>
</evidence>
<dbReference type="EMBL" id="JBJQND010000001">
    <property type="protein sequence ID" value="KAL3892213.1"/>
    <property type="molecule type" value="Genomic_DNA"/>
</dbReference>
<keyword evidence="5 9" id="KW-0472">Membrane</keyword>
<keyword evidence="2 8" id="KW-0812">Transmembrane</keyword>
<feature type="transmembrane region" description="Helical" evidence="9">
    <location>
        <begin position="25"/>
        <end position="50"/>
    </location>
</feature>
<keyword evidence="3 9" id="KW-1133">Transmembrane helix</keyword>
<dbReference type="PRINTS" id="PR00237">
    <property type="entry name" value="GPCRRHODOPSN"/>
</dbReference>
<evidence type="ECO:0000313" key="12">
    <source>
        <dbReference type="Proteomes" id="UP001634394"/>
    </source>
</evidence>
<dbReference type="Proteomes" id="UP001634394">
    <property type="component" value="Unassembled WGS sequence"/>
</dbReference>
<dbReference type="PANTHER" id="PTHR24238">
    <property type="entry name" value="G-PROTEIN COUPLED RECEPTOR"/>
    <property type="match status" value="1"/>
</dbReference>
<dbReference type="Pfam" id="PF00001">
    <property type="entry name" value="7tm_1"/>
    <property type="match status" value="1"/>
</dbReference>
<feature type="domain" description="G-protein coupled receptors family 1 profile" evidence="10">
    <location>
        <begin position="43"/>
        <end position="479"/>
    </location>
</feature>
<evidence type="ECO:0000313" key="11">
    <source>
        <dbReference type="EMBL" id="KAL3892213.1"/>
    </source>
</evidence>
<evidence type="ECO:0000256" key="2">
    <source>
        <dbReference type="ARBA" id="ARBA00022692"/>
    </source>
</evidence>
<dbReference type="PROSITE" id="PS00237">
    <property type="entry name" value="G_PROTEIN_RECEP_F1_1"/>
    <property type="match status" value="1"/>
</dbReference>
<evidence type="ECO:0000256" key="6">
    <source>
        <dbReference type="ARBA" id="ARBA00023170"/>
    </source>
</evidence>
<feature type="transmembrane region" description="Helical" evidence="9">
    <location>
        <begin position="420"/>
        <end position="443"/>
    </location>
</feature>
<gene>
    <name evidence="11" type="ORF">ACJMK2_004444</name>
</gene>
<evidence type="ECO:0000256" key="1">
    <source>
        <dbReference type="ARBA" id="ARBA00004141"/>
    </source>
</evidence>
<keyword evidence="7 8" id="KW-0807">Transducer</keyword>
<dbReference type="CDD" id="cd00637">
    <property type="entry name" value="7tm_classA_rhodopsin-like"/>
    <property type="match status" value="1"/>
</dbReference>